<dbReference type="InterPro" id="IPR000595">
    <property type="entry name" value="cNMP-bd_dom"/>
</dbReference>
<evidence type="ECO:0000259" key="1">
    <source>
        <dbReference type="PROSITE" id="PS50042"/>
    </source>
</evidence>
<evidence type="ECO:0000313" key="2">
    <source>
        <dbReference type="EMBL" id="QCX01416.1"/>
    </source>
</evidence>
<protein>
    <submittedName>
        <fullName evidence="2">Crp/Fnr family transcriptional regulator</fullName>
    </submittedName>
</protein>
<dbReference type="KEGG" id="asag:FGM00_15355"/>
<dbReference type="Pfam" id="PF00027">
    <property type="entry name" value="cNMP_binding"/>
    <property type="match status" value="1"/>
</dbReference>
<accession>A0A5B7SS05</accession>
<dbReference type="InterPro" id="IPR018490">
    <property type="entry name" value="cNMP-bd_dom_sf"/>
</dbReference>
<evidence type="ECO:0000313" key="3">
    <source>
        <dbReference type="Proteomes" id="UP000310017"/>
    </source>
</evidence>
<sequence>MESLINYLLQYEQLNAQQIELIKNSIKSVKLEIGDYFSEAGKTANQVAFVQEGILRVCYYNKEGEEITRYFIDENNFAVDLNSYNFQIPSGEYIQAIVPTQLLIFSRKDLTNLSDTIISWDKIIGKITNKALMEKVNRISPMLAEDAKTRYTEFHNRFSTLVNRIPLNYLASYIGITKNSLSRIRKELTE</sequence>
<dbReference type="Proteomes" id="UP000310017">
    <property type="component" value="Chromosome"/>
</dbReference>
<organism evidence="2 3">
    <name type="scientific">Aggregatimonas sangjinii</name>
    <dbReference type="NCBI Taxonomy" id="2583587"/>
    <lineage>
        <taxon>Bacteria</taxon>
        <taxon>Pseudomonadati</taxon>
        <taxon>Bacteroidota</taxon>
        <taxon>Flavobacteriia</taxon>
        <taxon>Flavobacteriales</taxon>
        <taxon>Flavobacteriaceae</taxon>
        <taxon>Aggregatimonas</taxon>
    </lineage>
</organism>
<dbReference type="OrthoDB" id="758145at2"/>
<dbReference type="PROSITE" id="PS50042">
    <property type="entry name" value="CNMP_BINDING_3"/>
    <property type="match status" value="1"/>
</dbReference>
<dbReference type="InterPro" id="IPR014710">
    <property type="entry name" value="RmlC-like_jellyroll"/>
</dbReference>
<name>A0A5B7SS05_9FLAO</name>
<dbReference type="EMBL" id="CP040710">
    <property type="protein sequence ID" value="QCX01416.1"/>
    <property type="molecule type" value="Genomic_DNA"/>
</dbReference>
<dbReference type="AlphaFoldDB" id="A0A5B7SS05"/>
<keyword evidence="3" id="KW-1185">Reference proteome</keyword>
<proteinExistence type="predicted"/>
<reference evidence="2 3" key="1">
    <citation type="submission" date="2019-05" db="EMBL/GenBank/DDBJ databases">
        <title>Genome sequencing of F202Z8.</title>
        <authorList>
            <person name="Kwon Y.M."/>
        </authorList>
    </citation>
    <scope>NUCLEOTIDE SEQUENCE [LARGE SCALE GENOMIC DNA]</scope>
    <source>
        <strain evidence="2 3">F202Z8</strain>
    </source>
</reference>
<feature type="domain" description="Cyclic nucleotide-binding" evidence="1">
    <location>
        <begin position="10"/>
        <end position="113"/>
    </location>
</feature>
<dbReference type="Gene3D" id="2.60.120.10">
    <property type="entry name" value="Jelly Rolls"/>
    <property type="match status" value="1"/>
</dbReference>
<dbReference type="SUPFAM" id="SSF51206">
    <property type="entry name" value="cAMP-binding domain-like"/>
    <property type="match status" value="1"/>
</dbReference>
<dbReference type="RefSeq" id="WP_138853755.1">
    <property type="nucleotide sequence ID" value="NZ_CP040710.1"/>
</dbReference>
<gene>
    <name evidence="2" type="ORF">FGM00_15355</name>
</gene>